<comment type="caution">
    <text evidence="2">The sequence shown here is derived from an EMBL/GenBank/DDBJ whole genome shotgun (WGS) entry which is preliminary data.</text>
</comment>
<dbReference type="Proteomes" id="UP001549921">
    <property type="component" value="Unassembled WGS sequence"/>
</dbReference>
<organism evidence="2 3">
    <name type="scientific">Loxostege sticticalis</name>
    <name type="common">Beet webworm moth</name>
    <dbReference type="NCBI Taxonomy" id="481309"/>
    <lineage>
        <taxon>Eukaryota</taxon>
        <taxon>Metazoa</taxon>
        <taxon>Ecdysozoa</taxon>
        <taxon>Arthropoda</taxon>
        <taxon>Hexapoda</taxon>
        <taxon>Insecta</taxon>
        <taxon>Pterygota</taxon>
        <taxon>Neoptera</taxon>
        <taxon>Endopterygota</taxon>
        <taxon>Lepidoptera</taxon>
        <taxon>Glossata</taxon>
        <taxon>Ditrysia</taxon>
        <taxon>Pyraloidea</taxon>
        <taxon>Crambidae</taxon>
        <taxon>Pyraustinae</taxon>
        <taxon>Loxostege</taxon>
    </lineage>
</organism>
<name>A0ABD0TGR4_LOXSC</name>
<proteinExistence type="predicted"/>
<evidence type="ECO:0000313" key="3">
    <source>
        <dbReference type="Proteomes" id="UP001549921"/>
    </source>
</evidence>
<protein>
    <recommendedName>
        <fullName evidence="4">VMP25</fullName>
    </recommendedName>
</protein>
<evidence type="ECO:0000256" key="1">
    <source>
        <dbReference type="SAM" id="SignalP"/>
    </source>
</evidence>
<evidence type="ECO:0000313" key="2">
    <source>
        <dbReference type="EMBL" id="KAL0842246.1"/>
    </source>
</evidence>
<gene>
    <name evidence="2" type="ORF">ABMA28_014400</name>
</gene>
<dbReference type="AlphaFoldDB" id="A0ABD0TGR4"/>
<dbReference type="EMBL" id="JBEDNZ010000005">
    <property type="protein sequence ID" value="KAL0842246.1"/>
    <property type="molecule type" value="Genomic_DNA"/>
</dbReference>
<reference evidence="2 3" key="1">
    <citation type="submission" date="2024-06" db="EMBL/GenBank/DDBJ databases">
        <title>A chromosome-level genome assembly of beet webworm, Loxostege sticticalis.</title>
        <authorList>
            <person name="Zhang Y."/>
        </authorList>
    </citation>
    <scope>NUCLEOTIDE SEQUENCE [LARGE SCALE GENOMIC DNA]</scope>
    <source>
        <strain evidence="2">AQ028</strain>
        <tissue evidence="2">Male pupae</tissue>
    </source>
</reference>
<feature type="signal peptide" evidence="1">
    <location>
        <begin position="1"/>
        <end position="19"/>
    </location>
</feature>
<feature type="chain" id="PRO_5044778802" description="VMP25" evidence="1">
    <location>
        <begin position="20"/>
        <end position="234"/>
    </location>
</feature>
<evidence type="ECO:0008006" key="4">
    <source>
        <dbReference type="Google" id="ProtNLM"/>
    </source>
</evidence>
<keyword evidence="1" id="KW-0732">Signal</keyword>
<accession>A0ABD0TGR4</accession>
<sequence length="234" mass="25216">MNRFVVVVAVSTIAAFANGHVAFSKTPNHLHPVHGLYVKPSVDGTTGDLYVAATEDSGAKTQWLTDQPIHFLPLQSQTAIPTSYKPEEQNTQKRAVVNPPVQYAYALPVSGNTETATAAYPYAVPGVNPTLPTQADTKTEAPIAAAVPQYNPYQFFYPQMLSAYANLMSIMKDAGMSEEKANSALSHSSPMWPQTYAYPYQYVMVDPSAWAQALTTPTPVASSTPASPASNETE</sequence>